<keyword evidence="1" id="KW-0949">S-adenosyl-L-methionine</keyword>
<proteinExistence type="predicted"/>
<dbReference type="GO" id="GO:0003824">
    <property type="term" value="F:catalytic activity"/>
    <property type="evidence" value="ECO:0007669"/>
    <property type="project" value="InterPro"/>
</dbReference>
<evidence type="ECO:0000256" key="4">
    <source>
        <dbReference type="ARBA" id="ARBA00023014"/>
    </source>
</evidence>
<dbReference type="SFLD" id="SFLDG01067">
    <property type="entry name" value="SPASM/twitch_domain_containing"/>
    <property type="match status" value="1"/>
</dbReference>
<dbReference type="InterPro" id="IPR013785">
    <property type="entry name" value="Aldolase_TIM"/>
</dbReference>
<feature type="domain" description="Radical SAM core" evidence="5">
    <location>
        <begin position="4"/>
        <end position="100"/>
    </location>
</feature>
<dbReference type="EMBL" id="UINC01080570">
    <property type="protein sequence ID" value="SVC23630.1"/>
    <property type="molecule type" value="Genomic_DNA"/>
</dbReference>
<dbReference type="SFLD" id="SFLDS00029">
    <property type="entry name" value="Radical_SAM"/>
    <property type="match status" value="1"/>
</dbReference>
<feature type="non-terminal residue" evidence="6">
    <location>
        <position position="144"/>
    </location>
</feature>
<organism evidence="6">
    <name type="scientific">marine metagenome</name>
    <dbReference type="NCBI Taxonomy" id="408172"/>
    <lineage>
        <taxon>unclassified sequences</taxon>
        <taxon>metagenomes</taxon>
        <taxon>ecological metagenomes</taxon>
    </lineage>
</organism>
<keyword evidence="3" id="KW-0408">Iron</keyword>
<keyword evidence="2" id="KW-0479">Metal-binding</keyword>
<keyword evidence="4" id="KW-0411">Iron-sulfur</keyword>
<evidence type="ECO:0000256" key="3">
    <source>
        <dbReference type="ARBA" id="ARBA00023004"/>
    </source>
</evidence>
<dbReference type="GO" id="GO:0051536">
    <property type="term" value="F:iron-sulfur cluster binding"/>
    <property type="evidence" value="ECO:0007669"/>
    <property type="project" value="UniProtKB-KW"/>
</dbReference>
<dbReference type="InterPro" id="IPR050377">
    <property type="entry name" value="Radical_SAM_PqqE_MftC-like"/>
</dbReference>
<dbReference type="AlphaFoldDB" id="A0A382KGI0"/>
<dbReference type="PANTHER" id="PTHR11228">
    <property type="entry name" value="RADICAL SAM DOMAIN PROTEIN"/>
    <property type="match status" value="1"/>
</dbReference>
<dbReference type="SUPFAM" id="SSF102114">
    <property type="entry name" value="Radical SAM enzymes"/>
    <property type="match status" value="1"/>
</dbReference>
<dbReference type="PANTHER" id="PTHR11228:SF7">
    <property type="entry name" value="PQQA PEPTIDE CYCLASE"/>
    <property type="match status" value="1"/>
</dbReference>
<evidence type="ECO:0000256" key="1">
    <source>
        <dbReference type="ARBA" id="ARBA00022691"/>
    </source>
</evidence>
<dbReference type="Gene3D" id="3.20.20.70">
    <property type="entry name" value="Aldolase class I"/>
    <property type="match status" value="1"/>
</dbReference>
<name>A0A382KGI0_9ZZZZ</name>
<protein>
    <recommendedName>
        <fullName evidence="5">Radical SAM core domain-containing protein</fullName>
    </recommendedName>
</protein>
<accession>A0A382KGI0</accession>
<evidence type="ECO:0000259" key="5">
    <source>
        <dbReference type="Pfam" id="PF04055"/>
    </source>
</evidence>
<dbReference type="InterPro" id="IPR058240">
    <property type="entry name" value="rSAM_sf"/>
</dbReference>
<dbReference type="GO" id="GO:0046872">
    <property type="term" value="F:metal ion binding"/>
    <property type="evidence" value="ECO:0007669"/>
    <property type="project" value="UniProtKB-KW"/>
</dbReference>
<dbReference type="Pfam" id="PF04055">
    <property type="entry name" value="Radical_SAM"/>
    <property type="match status" value="1"/>
</dbReference>
<evidence type="ECO:0000313" key="6">
    <source>
        <dbReference type="EMBL" id="SVC23630.1"/>
    </source>
</evidence>
<gene>
    <name evidence="6" type="ORF">METZ01_LOCUS276484</name>
</gene>
<evidence type="ECO:0000256" key="2">
    <source>
        <dbReference type="ARBA" id="ARBA00022723"/>
    </source>
</evidence>
<sequence length="144" mass="16513">MNIILNSYCNLKCNYCFADEYMEETVRTPGKSMDFAYFTNDLLPKIKNTPVINFMGGEPTLHPEFNDIFTQTLNAMPSYTSLGLFTNGLMGDKVLDMLVNVIGREGALKRKITFSVLLNWQTLDNISEKNHDRCREVAEILMRK</sequence>
<reference evidence="6" key="1">
    <citation type="submission" date="2018-05" db="EMBL/GenBank/DDBJ databases">
        <authorList>
            <person name="Lanie J.A."/>
            <person name="Ng W.-L."/>
            <person name="Kazmierczak K.M."/>
            <person name="Andrzejewski T.M."/>
            <person name="Davidsen T.M."/>
            <person name="Wayne K.J."/>
            <person name="Tettelin H."/>
            <person name="Glass J.I."/>
            <person name="Rusch D."/>
            <person name="Podicherti R."/>
            <person name="Tsui H.-C.T."/>
            <person name="Winkler M.E."/>
        </authorList>
    </citation>
    <scope>NUCLEOTIDE SEQUENCE</scope>
</reference>
<dbReference type="InterPro" id="IPR007197">
    <property type="entry name" value="rSAM"/>
</dbReference>